<dbReference type="InterPro" id="IPR001296">
    <property type="entry name" value="Glyco_trans_1"/>
</dbReference>
<evidence type="ECO:0000313" key="3">
    <source>
        <dbReference type="Proteomes" id="UP000813215"/>
    </source>
</evidence>
<reference evidence="2" key="1">
    <citation type="submission" date="2021-05" db="EMBL/GenBank/DDBJ databases">
        <authorList>
            <person name="Pietrasiak N."/>
            <person name="Ward R."/>
            <person name="Stajich J.E."/>
            <person name="Kurbessoian T."/>
        </authorList>
    </citation>
    <scope>NUCLEOTIDE SEQUENCE</scope>
    <source>
        <strain evidence="2">HA4357-MV3</strain>
    </source>
</reference>
<dbReference type="PANTHER" id="PTHR12526">
    <property type="entry name" value="GLYCOSYLTRANSFERASE"/>
    <property type="match status" value="1"/>
</dbReference>
<dbReference type="PANTHER" id="PTHR12526:SF622">
    <property type="entry name" value="GLYCOSYLTRANSFERASE (GROUP I)"/>
    <property type="match status" value="1"/>
</dbReference>
<dbReference type="EC" id="2.4.-.-" evidence="2"/>
<name>A0A9E3H6I9_9NOST</name>
<dbReference type="Proteomes" id="UP000813215">
    <property type="component" value="Unassembled WGS sequence"/>
</dbReference>
<dbReference type="SUPFAM" id="SSF53756">
    <property type="entry name" value="UDP-Glycosyltransferase/glycogen phosphorylase"/>
    <property type="match status" value="1"/>
</dbReference>
<keyword evidence="2" id="KW-0808">Transferase</keyword>
<evidence type="ECO:0000313" key="2">
    <source>
        <dbReference type="EMBL" id="MBW4431884.1"/>
    </source>
</evidence>
<gene>
    <name evidence="2" type="ORF">KME28_09175</name>
</gene>
<comment type="caution">
    <text evidence="2">The sequence shown here is derived from an EMBL/GenBank/DDBJ whole genome shotgun (WGS) entry which is preliminary data.</text>
</comment>
<dbReference type="Pfam" id="PF00534">
    <property type="entry name" value="Glycos_transf_1"/>
    <property type="match status" value="1"/>
</dbReference>
<feature type="domain" description="Glycosyl transferase family 1" evidence="1">
    <location>
        <begin position="173"/>
        <end position="342"/>
    </location>
</feature>
<accession>A0A9E3H6I9</accession>
<evidence type="ECO:0000259" key="1">
    <source>
        <dbReference type="Pfam" id="PF00534"/>
    </source>
</evidence>
<protein>
    <submittedName>
        <fullName evidence="2">Glycosyltransferase</fullName>
        <ecNumber evidence="2">2.4.-.-</ecNumber>
    </submittedName>
</protein>
<dbReference type="Gene3D" id="3.40.50.2000">
    <property type="entry name" value="Glycogen Phosphorylase B"/>
    <property type="match status" value="2"/>
</dbReference>
<sequence length="391" mass="44814">MAHTIQVAKMAQALSQKLEKFELVTGGDIKSTLKGMDAEFKDWYGLHCNFKVVRIPTHIRVNYPFPSDYYNPRFFKLAVLYACLQSPSLVYTRTPNIVELLLKMGIPVIWEKHEPINDDSPSRKFFDDQNFIGFVTISPQLLNQYIKHGLSPEKALFVHSGVDLSNFLPYQAKDFARQKLSFAQDEKIVLYSGHLYEHKGIPTLLKTASLMPEYKFVLVGGWINDINRVKKECENLNLNNVNIVGHVVQSELASYLYAADVLILPTSKYWHLSETTSPLKLFEYMATRRPIVASALPTIKTVLRDRENALLAQPDEPLAFKQAIVQLFENPTLASAIAERAFEEVHNFTWDSRVERILQFAAPRLQKIDQSLTNPRTNLMRYIKCYLKSAL</sequence>
<organism evidence="2 3">
    <name type="scientific">Pelatocladus maniniholoensis HA4357-MV3</name>
    <dbReference type="NCBI Taxonomy" id="1117104"/>
    <lineage>
        <taxon>Bacteria</taxon>
        <taxon>Bacillati</taxon>
        <taxon>Cyanobacteriota</taxon>
        <taxon>Cyanophyceae</taxon>
        <taxon>Nostocales</taxon>
        <taxon>Nostocaceae</taxon>
        <taxon>Pelatocladus</taxon>
    </lineage>
</organism>
<dbReference type="AlphaFoldDB" id="A0A9E3H6I9"/>
<dbReference type="EMBL" id="JAHHHW010000075">
    <property type="protein sequence ID" value="MBW4431884.1"/>
    <property type="molecule type" value="Genomic_DNA"/>
</dbReference>
<proteinExistence type="predicted"/>
<reference evidence="2" key="2">
    <citation type="journal article" date="2022" name="Microbiol. Resour. Announc.">
        <title>Metagenome Sequencing to Explore Phylogenomics of Terrestrial Cyanobacteria.</title>
        <authorList>
            <person name="Ward R.D."/>
            <person name="Stajich J.E."/>
            <person name="Johansen J.R."/>
            <person name="Huntemann M."/>
            <person name="Clum A."/>
            <person name="Foster B."/>
            <person name="Foster B."/>
            <person name="Roux S."/>
            <person name="Palaniappan K."/>
            <person name="Varghese N."/>
            <person name="Mukherjee S."/>
            <person name="Reddy T.B.K."/>
            <person name="Daum C."/>
            <person name="Copeland A."/>
            <person name="Chen I.A."/>
            <person name="Ivanova N.N."/>
            <person name="Kyrpides N.C."/>
            <person name="Shapiro N."/>
            <person name="Eloe-Fadrosh E.A."/>
            <person name="Pietrasiak N."/>
        </authorList>
    </citation>
    <scope>NUCLEOTIDE SEQUENCE</scope>
    <source>
        <strain evidence="2">HA4357-MV3</strain>
    </source>
</reference>
<dbReference type="GO" id="GO:0016757">
    <property type="term" value="F:glycosyltransferase activity"/>
    <property type="evidence" value="ECO:0007669"/>
    <property type="project" value="UniProtKB-KW"/>
</dbReference>
<keyword evidence="2" id="KW-0328">Glycosyltransferase</keyword>